<dbReference type="FunFam" id="3.40.640.10:FF:000013">
    <property type="entry name" value="4-aminobutyrate aminotransferase"/>
    <property type="match status" value="1"/>
</dbReference>
<comment type="catalytic activity">
    <reaction evidence="1">
        <text>(S)-3-amino-2-methylpropanoate + 2-oxoglutarate = 2-methyl-3-oxopropanoate + L-glutamate</text>
        <dbReference type="Rhea" id="RHEA:13993"/>
        <dbReference type="ChEBI" id="CHEBI:16810"/>
        <dbReference type="ChEBI" id="CHEBI:29985"/>
        <dbReference type="ChEBI" id="CHEBI:57700"/>
        <dbReference type="ChEBI" id="CHEBI:58655"/>
        <dbReference type="EC" id="2.6.1.22"/>
    </reaction>
</comment>
<evidence type="ECO:0000256" key="13">
    <source>
        <dbReference type="ARBA" id="ARBA00031787"/>
    </source>
</evidence>
<organism evidence="17">
    <name type="scientific">Rhodococcus sp. D-6</name>
    <dbReference type="NCBI Taxonomy" id="1387842"/>
    <lineage>
        <taxon>Bacteria</taxon>
        <taxon>Bacillati</taxon>
        <taxon>Actinomycetota</taxon>
        <taxon>Actinomycetes</taxon>
        <taxon>Mycobacteriales</taxon>
        <taxon>Nocardiaceae</taxon>
        <taxon>Rhodococcus</taxon>
    </lineage>
</organism>
<dbReference type="PANTHER" id="PTHR11986">
    <property type="entry name" value="AMINOTRANSFERASE CLASS III"/>
    <property type="match status" value="1"/>
</dbReference>
<evidence type="ECO:0000256" key="2">
    <source>
        <dbReference type="ARBA" id="ARBA00001933"/>
    </source>
</evidence>
<evidence type="ECO:0000256" key="16">
    <source>
        <dbReference type="RuleBase" id="RU003560"/>
    </source>
</evidence>
<dbReference type="GO" id="GO:0047298">
    <property type="term" value="F:(S)-3-amino-2-methylpropionate transaminase activity"/>
    <property type="evidence" value="ECO:0007669"/>
    <property type="project" value="UniProtKB-EC"/>
</dbReference>
<keyword evidence="8" id="KW-0808">Transferase</keyword>
<dbReference type="GO" id="GO:0034386">
    <property type="term" value="F:4-aminobutyrate:2-oxoglutarate transaminase activity"/>
    <property type="evidence" value="ECO:0007669"/>
    <property type="project" value="UniProtKB-EC"/>
</dbReference>
<dbReference type="AlphaFoldDB" id="A0AAU7UWP3"/>
<dbReference type="InterPro" id="IPR015424">
    <property type="entry name" value="PyrdxlP-dep_Trfase"/>
</dbReference>
<sequence length="413" mass="44105">MTRLSPRLLQATPVTVDHAEGCYIHGTDGRRYLDFTAGIGVTSTGHCHPHVVEAARRQIGSLIHGQYTTVMHRPLLELTERLGTVLPEGLDSLFFANSGSEAVEAALRLARQATGRPGIVVFHGGFHGRTVAAATMTTSGTRFSAGFSPLMGGVHVAPFPTAYRYGWSEEEATDFALQELDYLFATLVAPDEIAAFVVEPVLGEGGYVPGNTRFFQGLRQRADEHGILLVFDEIQTGFGRTGKFFGHQHFDVRPDIITIAKGLASGFPLSGIAASEELMERARPGSQGGTYGANAVSCAAAVATLDVIEKEGLVDNAAARGRELLSGARENTIDAIGDVRGLGLMVGLEFTTDGVPDRERASAAQQLAAQKGLLLLTCGAHMNVVRMIPPLIVTTRQIEDALGIWSEVLAEVR</sequence>
<dbReference type="InterPro" id="IPR050103">
    <property type="entry name" value="Class-III_PLP-dep_AT"/>
</dbReference>
<evidence type="ECO:0000256" key="8">
    <source>
        <dbReference type="ARBA" id="ARBA00022679"/>
    </source>
</evidence>
<dbReference type="KEGG" id="rhox:RBB84_23670"/>
<dbReference type="InterPro" id="IPR015421">
    <property type="entry name" value="PyrdxlP-dep_Trfase_major"/>
</dbReference>
<dbReference type="EC" id="2.6.1.19" evidence="6"/>
<name>A0AAU7UWP3_9NOCA</name>
<evidence type="ECO:0000256" key="1">
    <source>
        <dbReference type="ARBA" id="ARBA00001750"/>
    </source>
</evidence>
<dbReference type="InterPro" id="IPR005814">
    <property type="entry name" value="Aminotrans_3"/>
</dbReference>
<dbReference type="RefSeq" id="WP_064256767.1">
    <property type="nucleotide sequence ID" value="NZ_CP132970.1"/>
</dbReference>
<dbReference type="SUPFAM" id="SSF53383">
    <property type="entry name" value="PLP-dependent transferases"/>
    <property type="match status" value="1"/>
</dbReference>
<reference evidence="17" key="1">
    <citation type="submission" date="2023-08" db="EMBL/GenBank/DDBJ databases">
        <title>The novel hydrolase IpcH responsible for the initial isoprocarb degradation step in Rhodococcus sp. D-6.</title>
        <authorList>
            <person name="Zhu Q."/>
        </authorList>
    </citation>
    <scope>NUCLEOTIDE SEQUENCE</scope>
    <source>
        <strain evidence="17">D-6</strain>
    </source>
</reference>
<evidence type="ECO:0000256" key="7">
    <source>
        <dbReference type="ARBA" id="ARBA00022576"/>
    </source>
</evidence>
<dbReference type="EMBL" id="CP132970">
    <property type="protein sequence ID" value="XBW04183.1"/>
    <property type="molecule type" value="Genomic_DNA"/>
</dbReference>
<evidence type="ECO:0000256" key="5">
    <source>
        <dbReference type="ARBA" id="ARBA00012876"/>
    </source>
</evidence>
<dbReference type="InterPro" id="IPR015422">
    <property type="entry name" value="PyrdxlP-dep_Trfase_small"/>
</dbReference>
<evidence type="ECO:0000256" key="11">
    <source>
        <dbReference type="ARBA" id="ARBA00030204"/>
    </source>
</evidence>
<comment type="cofactor">
    <cofactor evidence="2">
        <name>pyridoxal 5'-phosphate</name>
        <dbReference type="ChEBI" id="CHEBI:597326"/>
    </cofactor>
</comment>
<dbReference type="CDD" id="cd00610">
    <property type="entry name" value="OAT_like"/>
    <property type="match status" value="1"/>
</dbReference>
<evidence type="ECO:0000313" key="17">
    <source>
        <dbReference type="EMBL" id="XBW04183.1"/>
    </source>
</evidence>
<dbReference type="GO" id="GO:0030170">
    <property type="term" value="F:pyridoxal phosphate binding"/>
    <property type="evidence" value="ECO:0007669"/>
    <property type="project" value="InterPro"/>
</dbReference>
<evidence type="ECO:0000256" key="14">
    <source>
        <dbReference type="ARBA" id="ARBA00048021"/>
    </source>
</evidence>
<accession>A0AAU7UWP3</accession>
<keyword evidence="7 17" id="KW-0032">Aminotransferase</keyword>
<comment type="catalytic activity">
    <reaction evidence="14">
        <text>4-aminobutanoate + 2-oxoglutarate = succinate semialdehyde + L-glutamate</text>
        <dbReference type="Rhea" id="RHEA:23352"/>
        <dbReference type="ChEBI" id="CHEBI:16810"/>
        <dbReference type="ChEBI" id="CHEBI:29985"/>
        <dbReference type="ChEBI" id="CHEBI:57706"/>
        <dbReference type="ChEBI" id="CHEBI:59888"/>
        <dbReference type="EC" id="2.6.1.19"/>
    </reaction>
</comment>
<dbReference type="PROSITE" id="PS00600">
    <property type="entry name" value="AA_TRANSFER_CLASS_3"/>
    <property type="match status" value="1"/>
</dbReference>
<evidence type="ECO:0000256" key="4">
    <source>
        <dbReference type="ARBA" id="ARBA00008954"/>
    </source>
</evidence>
<gene>
    <name evidence="17" type="ORF">RBB84_23670</name>
</gene>
<evidence type="ECO:0000256" key="15">
    <source>
        <dbReference type="ARBA" id="ARBA00050054"/>
    </source>
</evidence>
<dbReference type="Gene3D" id="3.90.1150.10">
    <property type="entry name" value="Aspartate Aminotransferase, domain 1"/>
    <property type="match status" value="1"/>
</dbReference>
<protein>
    <recommendedName>
        <fullName evidence="12">(S)-3-amino-2-methylpropionate transaminase</fullName>
        <ecNumber evidence="6">2.6.1.19</ecNumber>
        <ecNumber evidence="5">2.6.1.22</ecNumber>
    </recommendedName>
    <alternativeName>
        <fullName evidence="13">GABA aminotransferase</fullName>
    </alternativeName>
    <alternativeName>
        <fullName evidence="11">Gamma-amino-N-butyrate transaminase</fullName>
    </alternativeName>
    <alternativeName>
        <fullName evidence="15">Glutamate:succinic semialdehyde transaminase</fullName>
    </alternativeName>
    <alternativeName>
        <fullName evidence="10">L-AIBAT</fullName>
    </alternativeName>
</protein>
<dbReference type="InterPro" id="IPR049704">
    <property type="entry name" value="Aminotrans_3_PPA_site"/>
</dbReference>
<dbReference type="GO" id="GO:0042802">
    <property type="term" value="F:identical protein binding"/>
    <property type="evidence" value="ECO:0007669"/>
    <property type="project" value="TreeGrafter"/>
</dbReference>
<dbReference type="Gene3D" id="3.40.640.10">
    <property type="entry name" value="Type I PLP-dependent aspartate aminotransferase-like (Major domain)"/>
    <property type="match status" value="1"/>
</dbReference>
<proteinExistence type="inferred from homology"/>
<dbReference type="PIRSF" id="PIRSF000521">
    <property type="entry name" value="Transaminase_4ab_Lys_Orn"/>
    <property type="match status" value="1"/>
</dbReference>
<comment type="pathway">
    <text evidence="3">Amino-acid degradation; 4-aminobutanoate degradation.</text>
</comment>
<evidence type="ECO:0000256" key="6">
    <source>
        <dbReference type="ARBA" id="ARBA00012912"/>
    </source>
</evidence>
<evidence type="ECO:0000256" key="10">
    <source>
        <dbReference type="ARBA" id="ARBA00029760"/>
    </source>
</evidence>
<dbReference type="EC" id="2.6.1.22" evidence="5"/>
<comment type="similarity">
    <text evidence="4 16">Belongs to the class-III pyridoxal-phosphate-dependent aminotransferase family.</text>
</comment>
<evidence type="ECO:0000256" key="12">
    <source>
        <dbReference type="ARBA" id="ARBA00030857"/>
    </source>
</evidence>
<dbReference type="Pfam" id="PF00202">
    <property type="entry name" value="Aminotran_3"/>
    <property type="match status" value="1"/>
</dbReference>
<evidence type="ECO:0000256" key="9">
    <source>
        <dbReference type="ARBA" id="ARBA00022898"/>
    </source>
</evidence>
<evidence type="ECO:0000256" key="3">
    <source>
        <dbReference type="ARBA" id="ARBA00005176"/>
    </source>
</evidence>
<keyword evidence="9 16" id="KW-0663">Pyridoxal phosphate</keyword>